<reference evidence="1" key="2">
    <citation type="journal article" date="2023" name="Proc. Natl. Acad. Sci. U.S.A.">
        <title>A global phylogenomic analysis of the shiitake genus Lentinula.</title>
        <authorList>
            <person name="Sierra-Patev S."/>
            <person name="Min B."/>
            <person name="Naranjo-Ortiz M."/>
            <person name="Looney B."/>
            <person name="Konkel Z."/>
            <person name="Slot J.C."/>
            <person name="Sakamoto Y."/>
            <person name="Steenwyk J.L."/>
            <person name="Rokas A."/>
            <person name="Carro J."/>
            <person name="Camarero S."/>
            <person name="Ferreira P."/>
            <person name="Molpeceres G."/>
            <person name="Ruiz-Duenas F.J."/>
            <person name="Serrano A."/>
            <person name="Henrissat B."/>
            <person name="Drula E."/>
            <person name="Hughes K.W."/>
            <person name="Mata J.L."/>
            <person name="Ishikawa N.K."/>
            <person name="Vargas-Isla R."/>
            <person name="Ushijima S."/>
            <person name="Smith C.A."/>
            <person name="Donoghue J."/>
            <person name="Ahrendt S."/>
            <person name="Andreopoulos W."/>
            <person name="He G."/>
            <person name="LaButti K."/>
            <person name="Lipzen A."/>
            <person name="Ng V."/>
            <person name="Riley R."/>
            <person name="Sandor L."/>
            <person name="Barry K."/>
            <person name="Martinez A.T."/>
            <person name="Xiao Y."/>
            <person name="Gibbons J.G."/>
            <person name="Terashima K."/>
            <person name="Grigoriev I.V."/>
            <person name="Hibbett D."/>
        </authorList>
    </citation>
    <scope>NUCLEOTIDE SEQUENCE</scope>
    <source>
        <strain evidence="1">Sp2 HRB7682 ss15</strain>
    </source>
</reference>
<name>A0A9W9DP28_9AGAR</name>
<sequence length="189" mass="21607">MRVVNTDVAVLPQLTSNPPILPVLEEFTGSPLLGLALLKQNTRPLHVLIIRYRQRFDINLSFFVCLLKAWPHLKHLEVAEGSGYSFLDINSIVNSCTGLITFKCTISGEWTRNKDDLEIYYHDVMYSLPNLLVFDTWIEDVADEDITLAHRAAVNNALACTRHRNQDGVIVSVYQQYSDIPFVIKQYLR</sequence>
<evidence type="ECO:0000313" key="1">
    <source>
        <dbReference type="EMBL" id="KAJ4478787.1"/>
    </source>
</evidence>
<proteinExistence type="predicted"/>
<organism evidence="1 2">
    <name type="scientific">Lentinula lateritia</name>
    <dbReference type="NCBI Taxonomy" id="40482"/>
    <lineage>
        <taxon>Eukaryota</taxon>
        <taxon>Fungi</taxon>
        <taxon>Dikarya</taxon>
        <taxon>Basidiomycota</taxon>
        <taxon>Agaricomycotina</taxon>
        <taxon>Agaricomycetes</taxon>
        <taxon>Agaricomycetidae</taxon>
        <taxon>Agaricales</taxon>
        <taxon>Marasmiineae</taxon>
        <taxon>Omphalotaceae</taxon>
        <taxon>Lentinula</taxon>
    </lineage>
</organism>
<reference evidence="1" key="1">
    <citation type="submission" date="2022-08" db="EMBL/GenBank/DDBJ databases">
        <authorList>
            <consortium name="DOE Joint Genome Institute"/>
            <person name="Min B."/>
            <person name="Riley R."/>
            <person name="Sierra-Patev S."/>
            <person name="Naranjo-Ortiz M."/>
            <person name="Looney B."/>
            <person name="Konkel Z."/>
            <person name="Slot J.C."/>
            <person name="Sakamoto Y."/>
            <person name="Steenwyk J.L."/>
            <person name="Rokas A."/>
            <person name="Carro J."/>
            <person name="Camarero S."/>
            <person name="Ferreira P."/>
            <person name="Molpeceres G."/>
            <person name="Ruiz-Duenas F.J."/>
            <person name="Serrano A."/>
            <person name="Henrissat B."/>
            <person name="Drula E."/>
            <person name="Hughes K.W."/>
            <person name="Mata J.L."/>
            <person name="Ishikawa N.K."/>
            <person name="Vargas-Isla R."/>
            <person name="Ushijima S."/>
            <person name="Smith C.A."/>
            <person name="Ahrendt S."/>
            <person name="Andreopoulos W."/>
            <person name="He G."/>
            <person name="Labutti K."/>
            <person name="Lipzen A."/>
            <person name="Ng V."/>
            <person name="Sandor L."/>
            <person name="Barry K."/>
            <person name="Martinez A.T."/>
            <person name="Xiao Y."/>
            <person name="Gibbons J.G."/>
            <person name="Terashima K."/>
            <person name="Hibbett D.S."/>
            <person name="Grigoriev I.V."/>
        </authorList>
    </citation>
    <scope>NUCLEOTIDE SEQUENCE</scope>
    <source>
        <strain evidence="1">Sp2 HRB7682 ss15</strain>
    </source>
</reference>
<dbReference type="Proteomes" id="UP001150238">
    <property type="component" value="Unassembled WGS sequence"/>
</dbReference>
<evidence type="ECO:0000313" key="2">
    <source>
        <dbReference type="Proteomes" id="UP001150238"/>
    </source>
</evidence>
<dbReference type="AlphaFoldDB" id="A0A9W9DP28"/>
<dbReference type="EMBL" id="JANVFS010000017">
    <property type="protein sequence ID" value="KAJ4478787.1"/>
    <property type="molecule type" value="Genomic_DNA"/>
</dbReference>
<accession>A0A9W9DP28</accession>
<gene>
    <name evidence="1" type="ORF">C8J55DRAFT_561154</name>
</gene>
<protein>
    <submittedName>
        <fullName evidence="1">Uncharacterized protein</fullName>
    </submittedName>
</protein>
<comment type="caution">
    <text evidence="1">The sequence shown here is derived from an EMBL/GenBank/DDBJ whole genome shotgun (WGS) entry which is preliminary data.</text>
</comment>